<dbReference type="InterPro" id="IPR023393">
    <property type="entry name" value="START-like_dom_sf"/>
</dbReference>
<feature type="compositionally biased region" description="Basic and acidic residues" evidence="8">
    <location>
        <begin position="1333"/>
        <end position="1349"/>
    </location>
</feature>
<feature type="compositionally biased region" description="Basic and acidic residues" evidence="8">
    <location>
        <begin position="1315"/>
        <end position="1324"/>
    </location>
</feature>
<dbReference type="SMART" id="SM00049">
    <property type="entry name" value="DEP"/>
    <property type="match status" value="1"/>
</dbReference>
<dbReference type="Gene3D" id="1.10.510.10">
    <property type="entry name" value="Transferase(Phosphotransferase) domain 1"/>
    <property type="match status" value="1"/>
</dbReference>
<proteinExistence type="predicted"/>
<dbReference type="CDD" id="cd04371">
    <property type="entry name" value="DEP"/>
    <property type="match status" value="1"/>
</dbReference>
<evidence type="ECO:0000256" key="3">
    <source>
        <dbReference type="ARBA" id="ARBA00022679"/>
    </source>
</evidence>
<name>A0A9W7GD70_9STRA</name>
<dbReference type="PROSITE" id="PS00107">
    <property type="entry name" value="PROTEIN_KINASE_ATP"/>
    <property type="match status" value="1"/>
</dbReference>
<evidence type="ECO:0000256" key="7">
    <source>
        <dbReference type="PROSITE-ProRule" id="PRU10141"/>
    </source>
</evidence>
<evidence type="ECO:0000259" key="10">
    <source>
        <dbReference type="PROSITE" id="PS50186"/>
    </source>
</evidence>
<dbReference type="PROSITE" id="PS50186">
    <property type="entry name" value="DEP"/>
    <property type="match status" value="1"/>
</dbReference>
<dbReference type="FunFam" id="1.10.510.10:FF:000048">
    <property type="entry name" value="Protein kinase C"/>
    <property type="match status" value="1"/>
</dbReference>
<reference evidence="13" key="1">
    <citation type="journal article" date="2023" name="Commun. Biol.">
        <title>Genome analysis of Parmales, the sister group of diatoms, reveals the evolutionary specialization of diatoms from phago-mixotrophs to photoautotrophs.</title>
        <authorList>
            <person name="Ban H."/>
            <person name="Sato S."/>
            <person name="Yoshikawa S."/>
            <person name="Yamada K."/>
            <person name="Nakamura Y."/>
            <person name="Ichinomiya M."/>
            <person name="Sato N."/>
            <person name="Blanc-Mathieu R."/>
            <person name="Endo H."/>
            <person name="Kuwata A."/>
            <person name="Ogata H."/>
        </authorList>
    </citation>
    <scope>NUCLEOTIDE SEQUENCE [LARGE SCALE GENOMIC DNA]</scope>
</reference>
<evidence type="ECO:0000256" key="5">
    <source>
        <dbReference type="ARBA" id="ARBA00022777"/>
    </source>
</evidence>
<dbReference type="Gene3D" id="3.30.530.20">
    <property type="match status" value="1"/>
</dbReference>
<feature type="compositionally biased region" description="Acidic residues" evidence="8">
    <location>
        <begin position="1350"/>
        <end position="1368"/>
    </location>
</feature>
<dbReference type="SMART" id="SM00133">
    <property type="entry name" value="S_TK_X"/>
    <property type="match status" value="1"/>
</dbReference>
<dbReference type="PANTHER" id="PTHR24351">
    <property type="entry name" value="RIBOSOMAL PROTEIN S6 KINASE"/>
    <property type="match status" value="1"/>
</dbReference>
<evidence type="ECO:0000313" key="12">
    <source>
        <dbReference type="EMBL" id="GMI40586.1"/>
    </source>
</evidence>
<keyword evidence="5" id="KW-0418">Kinase</keyword>
<sequence>MSADDNSLPPLVPYLRSTLPIRNRQHLKRLFKCCFIGSEAVSLIVSSGYAATRGQAIAIGECLRKLGYIRHVTDGHVFKDNFLYYRFFADENESFKKDKSRAIKPLSILDPPERTLMETTCREIKRDSATISSITSLYNISPTSVAASNAGRGESMLSDLKSASDSLYGPCMSRFKFANHTAHNSLVLNLQLAEMIEKLGSAGADDNMRKVTVLRLREKVRDEFLVGVDWKLVARRVRRDADSAPASTSRDSENSSSGLENIDPGYINVYKKLHSRGAFTTERIVGTVNCNPKQFVTGFLDFSVRAAWESGERGGFNEGVTVEVICTEEGIQVAEESKFDEEWGVNLTNVPTGMPIAKLLDRSEELNRLTQQIIESDPDGPCMRCNIPLPKWGDEGSGIEERRVCACCGIVVCTVCCSKLVFEVYTRNVLKICPHCYRESSRVRHPIEVVESNPAGGLKKNDGTAYSSSRSDAPASASTSSSSSTTLFPAATASAPINTSPRRIKSPPPPASLSLTPPSSFININKFVQPSSFKPDGFAQDSASASFSSSLSSSLPIPRPPPPPQHTSSITPPLDMYQTPLQSADEKKHIRTSLISNASHASNSNSPASGSPSLSGPPLPSSLSSKSDIAVGDTSESERHNQDSTTEPIVANWDETNPLGTLAEEVERSVSLKSSSTLSSTLSSNSASSHDSKAICKTASPALSGEGQAGKKSSPNLEQSNAKWAVCKHCGQRVQRTMEAIEQHSDQCHETLVAQKRALSADGKGGGDIKNIEEEYMGSPTGKEVNGKLGGVMCDPTLEASSRSLGVTRIIYRTSNSTSPSIFAPRETCCLQDSFVDEEGIAYVYEISVLHKKVFGCKGHTTAEVLFLAHIARPDPQDNNQSILSVISQVDNKTGGLPDWLGNIIPDSSKNSSVTFEGLARELQEAKRQHAKLMNLDEEEDMGEATLEGDACIDDFELLAVLGRGGFGKVMMVRHKTDQNVYAMKVLKKAELLRRRQVERTRTERHILEKATGHPFMVSLAYAFQTQHKLYMVMDFVQGGDFFTFLRKVGRMKESWAQLYVCEIALALQALHDIDVVYRDLKPENVLMERDGHVKITDFGLSRSFEMRDALPDDLEKGRGAMGYTTRSFCGTEQYMSPEMLLQKGHTKAVDWWCLGLLMHEMLTGRHPFHGGTHYDTLKNMVSRPPNLDGRLSDSAKSLLFGLLTKDSTKRYGCSPLGAKELQVHRFFSGLNWNKVMKKEIPAPYIPPVGNVADTSNFEDVFTKEKAVDSVVAATSTGEQKGWLGGFFSSIKGGGGGGGGGKKKNKVERKGPKKGGGDKRRMESLSEFNDFGFKADKERIDKIGKSEKVEGEEDCGEGGEGGGEEGEGEATKSAEKAVSQVVERPVTPIPKRKGR</sequence>
<dbReference type="GO" id="GO:0005524">
    <property type="term" value="F:ATP binding"/>
    <property type="evidence" value="ECO:0007669"/>
    <property type="project" value="UniProtKB-UniRule"/>
</dbReference>
<dbReference type="SUPFAM" id="SSF57903">
    <property type="entry name" value="FYVE/PHD zinc finger"/>
    <property type="match status" value="1"/>
</dbReference>
<evidence type="ECO:0000256" key="2">
    <source>
        <dbReference type="ARBA" id="ARBA00022553"/>
    </source>
</evidence>
<organism evidence="12 13">
    <name type="scientific">Triparma columacea</name>
    <dbReference type="NCBI Taxonomy" id="722753"/>
    <lineage>
        <taxon>Eukaryota</taxon>
        <taxon>Sar</taxon>
        <taxon>Stramenopiles</taxon>
        <taxon>Ochrophyta</taxon>
        <taxon>Bolidophyceae</taxon>
        <taxon>Parmales</taxon>
        <taxon>Triparmaceae</taxon>
        <taxon>Triparma</taxon>
    </lineage>
</organism>
<dbReference type="SUPFAM" id="SSF46785">
    <property type="entry name" value="Winged helix' DNA-binding domain"/>
    <property type="match status" value="1"/>
</dbReference>
<dbReference type="SUPFAM" id="SSF56112">
    <property type="entry name" value="Protein kinase-like (PK-like)"/>
    <property type="match status" value="1"/>
</dbReference>
<dbReference type="Pfam" id="PF00610">
    <property type="entry name" value="DEP"/>
    <property type="match status" value="1"/>
</dbReference>
<keyword evidence="1" id="KW-0723">Serine/threonine-protein kinase</keyword>
<dbReference type="PROSITE" id="PS51285">
    <property type="entry name" value="AGC_KINASE_CTER"/>
    <property type="match status" value="1"/>
</dbReference>
<dbReference type="CDD" id="cd05123">
    <property type="entry name" value="STKc_AGC"/>
    <property type="match status" value="1"/>
</dbReference>
<feature type="compositionally biased region" description="Low complexity" evidence="8">
    <location>
        <begin position="599"/>
        <end position="614"/>
    </location>
</feature>
<feature type="domain" description="AGC-kinase C-terminal" evidence="11">
    <location>
        <begin position="1229"/>
        <end position="1343"/>
    </location>
</feature>
<feature type="region of interest" description="Disordered" evidence="8">
    <location>
        <begin position="1294"/>
        <end position="1395"/>
    </location>
</feature>
<evidence type="ECO:0000256" key="6">
    <source>
        <dbReference type="ARBA" id="ARBA00022840"/>
    </source>
</evidence>
<dbReference type="GO" id="GO:0035556">
    <property type="term" value="P:intracellular signal transduction"/>
    <property type="evidence" value="ECO:0007669"/>
    <property type="project" value="InterPro"/>
</dbReference>
<dbReference type="InterPro" id="IPR017441">
    <property type="entry name" value="Protein_kinase_ATP_BS"/>
</dbReference>
<evidence type="ECO:0000313" key="13">
    <source>
        <dbReference type="Proteomes" id="UP001165065"/>
    </source>
</evidence>
<dbReference type="InterPro" id="IPR036390">
    <property type="entry name" value="WH_DNA-bd_sf"/>
</dbReference>
<dbReference type="InterPro" id="IPR000719">
    <property type="entry name" value="Prot_kinase_dom"/>
</dbReference>
<dbReference type="Gene3D" id="1.10.10.10">
    <property type="entry name" value="Winged helix-like DNA-binding domain superfamily/Winged helix DNA-binding domain"/>
    <property type="match status" value="1"/>
</dbReference>
<dbReference type="InterPro" id="IPR008271">
    <property type="entry name" value="Ser/Thr_kinase_AS"/>
</dbReference>
<feature type="compositionally biased region" description="Low complexity" evidence="8">
    <location>
        <begin position="542"/>
        <end position="556"/>
    </location>
</feature>
<dbReference type="Pfam" id="PF00069">
    <property type="entry name" value="Pkinase"/>
    <property type="match status" value="1"/>
</dbReference>
<evidence type="ECO:0000256" key="8">
    <source>
        <dbReference type="SAM" id="MobiDB-lite"/>
    </source>
</evidence>
<dbReference type="InterPro" id="IPR011009">
    <property type="entry name" value="Kinase-like_dom_sf"/>
</dbReference>
<dbReference type="FunFam" id="3.30.200.20:FF:000537">
    <property type="entry name" value="Non-specific serine/threonine protein kinase"/>
    <property type="match status" value="1"/>
</dbReference>
<feature type="region of interest" description="Disordered" evidence="8">
    <location>
        <begin position="453"/>
        <end position="517"/>
    </location>
</feature>
<evidence type="ECO:0000256" key="4">
    <source>
        <dbReference type="ARBA" id="ARBA00022741"/>
    </source>
</evidence>
<dbReference type="CDD" id="cd00065">
    <property type="entry name" value="FYVE_like_SF"/>
    <property type="match status" value="1"/>
</dbReference>
<feature type="domain" description="Protein kinase" evidence="9">
    <location>
        <begin position="956"/>
        <end position="1228"/>
    </location>
</feature>
<dbReference type="InterPro" id="IPR000591">
    <property type="entry name" value="DEP_dom"/>
</dbReference>
<dbReference type="InterPro" id="IPR011011">
    <property type="entry name" value="Znf_FYVE_PHD"/>
</dbReference>
<feature type="region of interest" description="Disordered" evidence="8">
    <location>
        <begin position="533"/>
        <end position="577"/>
    </location>
</feature>
<evidence type="ECO:0000256" key="1">
    <source>
        <dbReference type="ARBA" id="ARBA00022527"/>
    </source>
</evidence>
<protein>
    <recommendedName>
        <fullName evidence="14">AGC protein kinase</fullName>
    </recommendedName>
</protein>
<dbReference type="Proteomes" id="UP001165065">
    <property type="component" value="Unassembled WGS sequence"/>
</dbReference>
<evidence type="ECO:0000259" key="9">
    <source>
        <dbReference type="PROSITE" id="PS50011"/>
    </source>
</evidence>
<feature type="domain" description="DEP" evidence="10">
    <location>
        <begin position="15"/>
        <end position="89"/>
    </location>
</feature>
<evidence type="ECO:0008006" key="14">
    <source>
        <dbReference type="Google" id="ProtNLM"/>
    </source>
</evidence>
<dbReference type="SUPFAM" id="SSF55961">
    <property type="entry name" value="Bet v1-like"/>
    <property type="match status" value="1"/>
</dbReference>
<feature type="region of interest" description="Disordered" evidence="8">
    <location>
        <begin position="763"/>
        <end position="782"/>
    </location>
</feature>
<keyword evidence="6 7" id="KW-0067">ATP-binding</keyword>
<keyword evidence="13" id="KW-1185">Reference proteome</keyword>
<dbReference type="GO" id="GO:0004674">
    <property type="term" value="F:protein serine/threonine kinase activity"/>
    <property type="evidence" value="ECO:0007669"/>
    <property type="project" value="UniProtKB-KW"/>
</dbReference>
<dbReference type="PROSITE" id="PS50011">
    <property type="entry name" value="PROTEIN_KINASE_DOM"/>
    <property type="match status" value="1"/>
</dbReference>
<dbReference type="InterPro" id="IPR045270">
    <property type="entry name" value="STKc_AGC"/>
</dbReference>
<feature type="binding site" evidence="7">
    <location>
        <position position="985"/>
    </location>
    <ligand>
        <name>ATP</name>
        <dbReference type="ChEBI" id="CHEBI:30616"/>
    </ligand>
</feature>
<feature type="region of interest" description="Disordered" evidence="8">
    <location>
        <begin position="599"/>
        <end position="656"/>
    </location>
</feature>
<dbReference type="InterPro" id="IPR000961">
    <property type="entry name" value="AGC-kinase_C"/>
</dbReference>
<comment type="caution">
    <text evidence="12">The sequence shown here is derived from an EMBL/GenBank/DDBJ whole genome shotgun (WGS) entry which is preliminary data.</text>
</comment>
<dbReference type="InterPro" id="IPR036388">
    <property type="entry name" value="WH-like_DNA-bd_sf"/>
</dbReference>
<evidence type="ECO:0000259" key="11">
    <source>
        <dbReference type="PROSITE" id="PS51285"/>
    </source>
</evidence>
<dbReference type="PROSITE" id="PS00108">
    <property type="entry name" value="PROTEIN_KINASE_ST"/>
    <property type="match status" value="1"/>
</dbReference>
<keyword evidence="2" id="KW-0597">Phosphoprotein</keyword>
<dbReference type="OrthoDB" id="193681at2759"/>
<dbReference type="EMBL" id="BRYA01000132">
    <property type="protein sequence ID" value="GMI40586.1"/>
    <property type="molecule type" value="Genomic_DNA"/>
</dbReference>
<keyword evidence="3" id="KW-0808">Transferase</keyword>
<feature type="compositionally biased region" description="Basic residues" evidence="8">
    <location>
        <begin position="1301"/>
        <end position="1313"/>
    </location>
</feature>
<feature type="compositionally biased region" description="Low complexity" evidence="8">
    <location>
        <begin position="465"/>
        <end position="496"/>
    </location>
</feature>
<accession>A0A9W7GD70</accession>
<dbReference type="SMART" id="SM00220">
    <property type="entry name" value="S_TKc"/>
    <property type="match status" value="1"/>
</dbReference>
<gene>
    <name evidence="12" type="ORF">TrCOL_g7867</name>
</gene>
<dbReference type="Gene3D" id="3.30.200.20">
    <property type="entry name" value="Phosphorylase Kinase, domain 1"/>
    <property type="match status" value="1"/>
</dbReference>
<keyword evidence="4 7" id="KW-0547">Nucleotide-binding</keyword>